<protein>
    <recommendedName>
        <fullName evidence="4">WxL domain-containing protein</fullName>
    </recommendedName>
</protein>
<organism evidence="2 3">
    <name type="scientific">Enterococcus thailandicus</name>
    <dbReference type="NCBI Taxonomy" id="417368"/>
    <lineage>
        <taxon>Bacteria</taxon>
        <taxon>Bacillati</taxon>
        <taxon>Bacillota</taxon>
        <taxon>Bacilli</taxon>
        <taxon>Lactobacillales</taxon>
        <taxon>Enterococcaceae</taxon>
        <taxon>Enterococcus</taxon>
    </lineage>
</organism>
<keyword evidence="3" id="KW-1185">Reference proteome</keyword>
<proteinExistence type="predicted"/>
<dbReference type="RefSeq" id="WP_067484373.1">
    <property type="nucleotide sequence ID" value="NZ_LWMN01000014.1"/>
</dbReference>
<comment type="caution">
    <text evidence="2">The sequence shown here is derived from an EMBL/GenBank/DDBJ whole genome shotgun (WGS) entry which is preliminary data.</text>
</comment>
<name>A0A179EQ54_ENTTH</name>
<reference evidence="2 3" key="1">
    <citation type="submission" date="2016-04" db="EMBL/GenBank/DDBJ databases">
        <title>Draft genome of an Enterococcus thailandicus strain isolated from bovine feces.</title>
        <authorList>
            <person name="Beukers A.G."/>
            <person name="Zaheer R."/>
            <person name="Goji N."/>
            <person name="Cook S.R."/>
            <person name="Amoako K."/>
            <person name="Chaves A.V."/>
            <person name="Ward M.P."/>
            <person name="Mcallister T.A."/>
        </authorList>
    </citation>
    <scope>NUCLEOTIDE SEQUENCE [LARGE SCALE GENOMIC DNA]</scope>
    <source>
        <strain evidence="2 3">F0711D 46</strain>
    </source>
</reference>
<evidence type="ECO:0000313" key="3">
    <source>
        <dbReference type="Proteomes" id="UP000078516"/>
    </source>
</evidence>
<feature type="region of interest" description="Disordered" evidence="1">
    <location>
        <begin position="57"/>
        <end position="80"/>
    </location>
</feature>
<dbReference type="Proteomes" id="UP000078516">
    <property type="component" value="Unassembled WGS sequence"/>
</dbReference>
<evidence type="ECO:0000256" key="1">
    <source>
        <dbReference type="SAM" id="MobiDB-lite"/>
    </source>
</evidence>
<dbReference type="EMBL" id="LWMN01000014">
    <property type="protein sequence ID" value="OAQ55304.1"/>
    <property type="molecule type" value="Genomic_DNA"/>
</dbReference>
<accession>A0A179EQ54</accession>
<dbReference type="AlphaFoldDB" id="A0A179EQ54"/>
<gene>
    <name evidence="2" type="ORF">A6E74_09275</name>
</gene>
<evidence type="ECO:0008006" key="4">
    <source>
        <dbReference type="Google" id="ProtNLM"/>
    </source>
</evidence>
<sequence>MGWGKWTVCWLMLICLYTMPIKEITADELEKTTDADGQVASLTESSSEVPLLNVAEQSHSSSELKNDEIINAETSDETVDKVESSAEKTISSSETKNQLIPFALIGEGTVTNPYTAGTVGELKDVLTAIKNDVGTGTYYLNLTENIVYSGADVFEIYKSVEINGQGNYMLYENSSSTTEANVGYRIKVSGLQVKIKNLNFGSSTLTDDKGNVYGNQSYYGIIGAGGSSAIQFDATLENVNYYGKTGAQPLLTWNTESTFTMMGENHFKSEVGSNSQEFMEGYNLFFAKGSKTTIDHQTSASSSLLYGYGTGGSGDRKMRVTLEEDAEVDFTSSKTYFTYGSNGLILTIGKGAEFFYTQTDNKALTFTNTSSASAEINAQKDSQMTVLSGGRITSSGAITMNVNEPNWLRFKNTTTTGLFNKNVTFNRLDGNVGEIGGYQFNYLSASQELLKKEVAGASTLTLADNYFENPSLKQAIYQKKIKIIDWESFSDVDVGRSNLITTIKDYDPSERTLTNNTFKLSKERLWTGDEIKNETAQQEIEDATDETQGMVTSETSASSTWHVEELISGSYYVYVKISGTINEDPELQIFASESLWVEKEVEIAKSPLSVEVPLELLFQVREVGAFDTKESAQPILSESNYPIDFTIDSVQDLSVESPITLVDQVTAGESNQLRLQLAATNDTILGPLIVGENTVDSLTIAPFLTEPLGIYLKGEYSGPIFKKYDTNYTFTYSLTPQGESK</sequence>
<evidence type="ECO:0000313" key="2">
    <source>
        <dbReference type="EMBL" id="OAQ55304.1"/>
    </source>
</evidence>